<evidence type="ECO:0000256" key="6">
    <source>
        <dbReference type="ARBA" id="ARBA00023040"/>
    </source>
</evidence>
<dbReference type="InterPro" id="IPR000276">
    <property type="entry name" value="GPCR_Rhodpsn"/>
</dbReference>
<evidence type="ECO:0000256" key="7">
    <source>
        <dbReference type="ARBA" id="ARBA00023136"/>
    </source>
</evidence>
<reference evidence="15" key="1">
    <citation type="submission" date="2023-05" db="EMBL/GenBank/DDBJ databases">
        <authorList>
            <person name="Stuckert A."/>
        </authorList>
    </citation>
    <scope>NUCLEOTIDE SEQUENCE</scope>
</reference>
<keyword evidence="10 12" id="KW-0807">Transducer</keyword>
<feature type="transmembrane region" description="Helical" evidence="13">
    <location>
        <begin position="7"/>
        <end position="29"/>
    </location>
</feature>
<evidence type="ECO:0000256" key="3">
    <source>
        <dbReference type="ARBA" id="ARBA00022553"/>
    </source>
</evidence>
<dbReference type="PROSITE" id="PS00237">
    <property type="entry name" value="G_PROTEIN_RECEP_F1_1"/>
    <property type="match status" value="1"/>
</dbReference>
<evidence type="ECO:0000256" key="1">
    <source>
        <dbReference type="ARBA" id="ARBA00004651"/>
    </source>
</evidence>
<evidence type="ECO:0000313" key="15">
    <source>
        <dbReference type="EMBL" id="CAI9609236.1"/>
    </source>
</evidence>
<dbReference type="PRINTS" id="PR00237">
    <property type="entry name" value="GPCRRHODOPSN"/>
</dbReference>
<keyword evidence="5 13" id="KW-1133">Transmembrane helix</keyword>
<dbReference type="PROSITE" id="PS50262">
    <property type="entry name" value="G_PROTEIN_RECEP_F1_2"/>
    <property type="match status" value="1"/>
</dbReference>
<feature type="domain" description="G-protein coupled receptors family 1 profile" evidence="14">
    <location>
        <begin position="1"/>
        <end position="162"/>
    </location>
</feature>
<keyword evidence="9 12" id="KW-0675">Receptor</keyword>
<evidence type="ECO:0000313" key="16">
    <source>
        <dbReference type="Proteomes" id="UP001162483"/>
    </source>
</evidence>
<keyword evidence="8" id="KW-1015">Disulfide bond</keyword>
<evidence type="ECO:0000256" key="8">
    <source>
        <dbReference type="ARBA" id="ARBA00023157"/>
    </source>
</evidence>
<dbReference type="SUPFAM" id="SSF81321">
    <property type="entry name" value="Family A G protein-coupled receptor-like"/>
    <property type="match status" value="1"/>
</dbReference>
<gene>
    <name evidence="15" type="ORF">SPARVUS_LOCUS14225709</name>
</gene>
<feature type="transmembrane region" description="Helical" evidence="13">
    <location>
        <begin position="128"/>
        <end position="153"/>
    </location>
</feature>
<dbReference type="InterPro" id="IPR017452">
    <property type="entry name" value="GPCR_Rhodpsn_7TM"/>
</dbReference>
<dbReference type="Pfam" id="PF00001">
    <property type="entry name" value="7tm_1"/>
    <property type="match status" value="1"/>
</dbReference>
<dbReference type="InterPro" id="IPR002234">
    <property type="entry name" value="Anphylx_rcpt_C3a/C5a1-2"/>
</dbReference>
<comment type="similarity">
    <text evidence="11">Belongs to the chemokine-like receptor (CMKLR) family.</text>
</comment>
<dbReference type="Gene3D" id="1.20.1070.10">
    <property type="entry name" value="Rhodopsin 7-helix transmembrane proteins"/>
    <property type="match status" value="1"/>
</dbReference>
<dbReference type="EMBL" id="CATNWA010018750">
    <property type="protein sequence ID" value="CAI9609236.1"/>
    <property type="molecule type" value="Genomic_DNA"/>
</dbReference>
<dbReference type="PANTHER" id="PTHR24225:SF28">
    <property type="entry name" value="C3A ANAPHYLATOXIN CHEMOTACTIC RECEPTOR"/>
    <property type="match status" value="1"/>
</dbReference>
<keyword evidence="4 12" id="KW-0812">Transmembrane</keyword>
<dbReference type="Proteomes" id="UP001162483">
    <property type="component" value="Unassembled WGS sequence"/>
</dbReference>
<sequence length="162" mass="19061">MTTIWFWNLAVADIMCCLCLPFIIAQYFYADWIYGPALCKILPFTIALNMFSSVFTLVAISVDRCILVVQPIWARNHRGLRTTWMTCLAIWLLSSVLCLPKFLYRTFSTPNNTAQCYSEAHVIEPTTYIYMVFWFSASILNHFYVLYFCGFYITKQKIFRSW</sequence>
<name>A0ABN9GIG9_9NEOB</name>
<evidence type="ECO:0000256" key="5">
    <source>
        <dbReference type="ARBA" id="ARBA00022989"/>
    </source>
</evidence>
<evidence type="ECO:0000256" key="9">
    <source>
        <dbReference type="ARBA" id="ARBA00023170"/>
    </source>
</evidence>
<comment type="subcellular location">
    <subcellularLocation>
        <location evidence="1">Cell membrane</location>
        <topology evidence="1">Multi-pass membrane protein</topology>
    </subcellularLocation>
</comment>
<accession>A0ABN9GIG9</accession>
<dbReference type="PRINTS" id="PR00426">
    <property type="entry name" value="C5ANPHYLTXNR"/>
</dbReference>
<keyword evidence="7 13" id="KW-0472">Membrane</keyword>
<evidence type="ECO:0000256" key="2">
    <source>
        <dbReference type="ARBA" id="ARBA00022475"/>
    </source>
</evidence>
<keyword evidence="2" id="KW-1003">Cell membrane</keyword>
<protein>
    <recommendedName>
        <fullName evidence="14">G-protein coupled receptors family 1 profile domain-containing protein</fullName>
    </recommendedName>
</protein>
<feature type="transmembrane region" description="Helical" evidence="13">
    <location>
        <begin position="41"/>
        <end position="62"/>
    </location>
</feature>
<evidence type="ECO:0000256" key="13">
    <source>
        <dbReference type="SAM" id="Phobius"/>
    </source>
</evidence>
<evidence type="ECO:0000256" key="4">
    <source>
        <dbReference type="ARBA" id="ARBA00022692"/>
    </source>
</evidence>
<evidence type="ECO:0000256" key="10">
    <source>
        <dbReference type="ARBA" id="ARBA00023224"/>
    </source>
</evidence>
<dbReference type="PANTHER" id="PTHR24225">
    <property type="entry name" value="CHEMOTACTIC RECEPTOR"/>
    <property type="match status" value="1"/>
</dbReference>
<comment type="similarity">
    <text evidence="12">Belongs to the G-protein coupled receptor 1 family.</text>
</comment>
<dbReference type="InterPro" id="IPR000826">
    <property type="entry name" value="Formyl_rcpt-rel"/>
</dbReference>
<evidence type="ECO:0000256" key="11">
    <source>
        <dbReference type="ARBA" id="ARBA00025736"/>
    </source>
</evidence>
<proteinExistence type="inferred from homology"/>
<keyword evidence="6 12" id="KW-0297">G-protein coupled receptor</keyword>
<keyword evidence="3" id="KW-0597">Phosphoprotein</keyword>
<feature type="transmembrane region" description="Helical" evidence="13">
    <location>
        <begin position="83"/>
        <end position="103"/>
    </location>
</feature>
<evidence type="ECO:0000259" key="14">
    <source>
        <dbReference type="PROSITE" id="PS50262"/>
    </source>
</evidence>
<organism evidence="15 16">
    <name type="scientific">Staurois parvus</name>
    <dbReference type="NCBI Taxonomy" id="386267"/>
    <lineage>
        <taxon>Eukaryota</taxon>
        <taxon>Metazoa</taxon>
        <taxon>Chordata</taxon>
        <taxon>Craniata</taxon>
        <taxon>Vertebrata</taxon>
        <taxon>Euteleostomi</taxon>
        <taxon>Amphibia</taxon>
        <taxon>Batrachia</taxon>
        <taxon>Anura</taxon>
        <taxon>Neobatrachia</taxon>
        <taxon>Ranoidea</taxon>
        <taxon>Ranidae</taxon>
        <taxon>Staurois</taxon>
    </lineage>
</organism>
<comment type="caution">
    <text evidence="15">The sequence shown here is derived from an EMBL/GenBank/DDBJ whole genome shotgun (WGS) entry which is preliminary data.</text>
</comment>
<keyword evidence="16" id="KW-1185">Reference proteome</keyword>
<evidence type="ECO:0000256" key="12">
    <source>
        <dbReference type="RuleBase" id="RU000688"/>
    </source>
</evidence>